<dbReference type="AlphaFoldDB" id="M0QGE7"/>
<evidence type="ECO:0000313" key="1">
    <source>
        <dbReference type="EMBL" id="GAC67705.1"/>
    </source>
</evidence>
<dbReference type="eggNOG" id="COG3554">
    <property type="taxonomic scope" value="Bacteria"/>
</dbReference>
<dbReference type="Proteomes" id="UP000011666">
    <property type="component" value="Unassembled WGS sequence"/>
</dbReference>
<dbReference type="RefSeq" id="WP_007619156.1">
    <property type="nucleotide sequence ID" value="NZ_BANX01000009.1"/>
</dbReference>
<reference evidence="1 2" key="1">
    <citation type="submission" date="2013-01" db="EMBL/GenBank/DDBJ databases">
        <title>Whole genome shotgun sequence of Gordonia soli NBRC 108243.</title>
        <authorList>
            <person name="Isaki-Nakamura S."/>
            <person name="Hosoyama A."/>
            <person name="Tsuchikane K."/>
            <person name="Ando Y."/>
            <person name="Baba S."/>
            <person name="Ohji S."/>
            <person name="Hamada M."/>
            <person name="Tamura T."/>
            <person name="Yamazoe A."/>
            <person name="Yamazaki S."/>
            <person name="Fujita N."/>
        </authorList>
    </citation>
    <scope>NUCLEOTIDE SEQUENCE [LARGE SCALE GENOMIC DNA]</scope>
    <source>
        <strain evidence="1 2">NBRC 108243</strain>
    </source>
</reference>
<gene>
    <name evidence="1" type="ORF">GS4_09_00190</name>
</gene>
<dbReference type="SUPFAM" id="SSF159275">
    <property type="entry name" value="PA1994-like"/>
    <property type="match status" value="1"/>
</dbReference>
<evidence type="ECO:0008006" key="3">
    <source>
        <dbReference type="Google" id="ProtNLM"/>
    </source>
</evidence>
<protein>
    <recommendedName>
        <fullName evidence="3">Glycolipid-binding domain-containing protein</fullName>
    </recommendedName>
</protein>
<accession>M0QGE7</accession>
<name>M0QGE7_9ACTN</name>
<organism evidence="1 2">
    <name type="scientific">Gordonia soli NBRC 108243</name>
    <dbReference type="NCBI Taxonomy" id="1223545"/>
    <lineage>
        <taxon>Bacteria</taxon>
        <taxon>Bacillati</taxon>
        <taxon>Actinomycetota</taxon>
        <taxon>Actinomycetes</taxon>
        <taxon>Mycobacteriales</taxon>
        <taxon>Gordoniaceae</taxon>
        <taxon>Gordonia</taxon>
    </lineage>
</organism>
<dbReference type="InterPro" id="IPR009467">
    <property type="entry name" value="Glycolipid-bd_prot_put"/>
</dbReference>
<dbReference type="EMBL" id="BANX01000009">
    <property type="protein sequence ID" value="GAC67705.1"/>
    <property type="molecule type" value="Genomic_DNA"/>
</dbReference>
<sequence length="204" mass="22216">MSPSDTAAQDPAQESAPEYKTLITWRGEGTDRLEQVRVHVSGERIKAYGRIIAAADGEQEAFSASYELVTNDLGVTKRLSVHLVRESGETQIGILRDGEHNWLIQTSEGTIREDFSEAQDVDLALSPLFNALPIRRRRIAEAAGAVEVPVAYLYLPSSRVEAATLTYTPNSSGGIDVVSPVANSTITIDDNGFVVDYTDLAHRV</sequence>
<dbReference type="STRING" id="1223545.GS4_09_00190"/>
<keyword evidence="2" id="KW-1185">Reference proteome</keyword>
<comment type="caution">
    <text evidence="1">The sequence shown here is derived from an EMBL/GenBank/DDBJ whole genome shotgun (WGS) entry which is preliminary data.</text>
</comment>
<proteinExistence type="predicted"/>
<evidence type="ECO:0000313" key="2">
    <source>
        <dbReference type="Proteomes" id="UP000011666"/>
    </source>
</evidence>
<dbReference type="Pfam" id="PF06475">
    <property type="entry name" value="Glycolipid_bind"/>
    <property type="match status" value="1"/>
</dbReference>